<accession>A0A6C0CA35</accession>
<evidence type="ECO:0000256" key="1">
    <source>
        <dbReference type="SAM" id="Phobius"/>
    </source>
</evidence>
<proteinExistence type="predicted"/>
<dbReference type="EMBL" id="MN739361">
    <property type="protein sequence ID" value="QHT00962.1"/>
    <property type="molecule type" value="Genomic_DNA"/>
</dbReference>
<organism evidence="2">
    <name type="scientific">viral metagenome</name>
    <dbReference type="NCBI Taxonomy" id="1070528"/>
    <lineage>
        <taxon>unclassified sequences</taxon>
        <taxon>metagenomes</taxon>
        <taxon>organismal metagenomes</taxon>
    </lineage>
</organism>
<keyword evidence="1" id="KW-0812">Transmembrane</keyword>
<evidence type="ECO:0000313" key="2">
    <source>
        <dbReference type="EMBL" id="QHT00962.1"/>
    </source>
</evidence>
<keyword evidence="1" id="KW-1133">Transmembrane helix</keyword>
<name>A0A6C0CA35_9ZZZZ</name>
<reference evidence="2" key="1">
    <citation type="journal article" date="2020" name="Nature">
        <title>Giant virus diversity and host interactions through global metagenomics.</title>
        <authorList>
            <person name="Schulz F."/>
            <person name="Roux S."/>
            <person name="Paez-Espino D."/>
            <person name="Jungbluth S."/>
            <person name="Walsh D.A."/>
            <person name="Denef V.J."/>
            <person name="McMahon K.D."/>
            <person name="Konstantinidis K.T."/>
            <person name="Eloe-Fadrosh E.A."/>
            <person name="Kyrpides N.C."/>
            <person name="Woyke T."/>
        </authorList>
    </citation>
    <scope>NUCLEOTIDE SEQUENCE</scope>
    <source>
        <strain evidence="2">GVMAG-M-3300020192-26</strain>
    </source>
</reference>
<feature type="transmembrane region" description="Helical" evidence="1">
    <location>
        <begin position="36"/>
        <end position="59"/>
    </location>
</feature>
<protein>
    <submittedName>
        <fullName evidence="2">Uncharacterized protein</fullName>
    </submittedName>
</protein>
<dbReference type="AlphaFoldDB" id="A0A6C0CA35"/>
<keyword evidence="1" id="KW-0472">Membrane</keyword>
<sequence>MNVDVFRMINECDYVPALNLRLMVDPRLRLGTLDPLLTLISMFDMMNLIELIKIIFILINV</sequence>